<gene>
    <name evidence="13" type="ORF">SAMN04488540_1087</name>
</gene>
<evidence type="ECO:0000256" key="11">
    <source>
        <dbReference type="PIRNR" id="PIRNR006268"/>
    </source>
</evidence>
<evidence type="ECO:0000256" key="5">
    <source>
        <dbReference type="ARBA" id="ARBA00022679"/>
    </source>
</evidence>
<dbReference type="Pfam" id="PF02424">
    <property type="entry name" value="ApbE"/>
    <property type="match status" value="1"/>
</dbReference>
<dbReference type="InterPro" id="IPR003374">
    <property type="entry name" value="ApbE-like_sf"/>
</dbReference>
<evidence type="ECO:0000256" key="12">
    <source>
        <dbReference type="PIRSR" id="PIRSR006268-2"/>
    </source>
</evidence>
<evidence type="ECO:0000256" key="7">
    <source>
        <dbReference type="ARBA" id="ARBA00022827"/>
    </source>
</evidence>
<evidence type="ECO:0000256" key="2">
    <source>
        <dbReference type="ARBA" id="ARBA00011955"/>
    </source>
</evidence>
<keyword evidence="4 11" id="KW-0285">Flavoprotein</keyword>
<keyword evidence="8 11" id="KW-0460">Magnesium</keyword>
<dbReference type="PANTHER" id="PTHR30040:SF2">
    <property type="entry name" value="FAD:PROTEIN FMN TRANSFERASE"/>
    <property type="match status" value="1"/>
</dbReference>
<keyword evidence="7 11" id="KW-0274">FAD</keyword>
<keyword evidence="5 11" id="KW-0808">Transferase</keyword>
<feature type="binding site" evidence="12">
    <location>
        <position position="208"/>
    </location>
    <ligand>
        <name>Mg(2+)</name>
        <dbReference type="ChEBI" id="CHEBI:18420"/>
    </ligand>
</feature>
<keyword evidence="13" id="KW-0449">Lipoprotein</keyword>
<dbReference type="EMBL" id="FNEM01000008">
    <property type="protein sequence ID" value="SDJ41758.1"/>
    <property type="molecule type" value="Genomic_DNA"/>
</dbReference>
<dbReference type="InterPro" id="IPR024932">
    <property type="entry name" value="ApbE"/>
</dbReference>
<evidence type="ECO:0000256" key="3">
    <source>
        <dbReference type="ARBA" id="ARBA00016337"/>
    </source>
</evidence>
<evidence type="ECO:0000256" key="8">
    <source>
        <dbReference type="ARBA" id="ARBA00022842"/>
    </source>
</evidence>
<protein>
    <recommendedName>
        <fullName evidence="3 11">FAD:protein FMN transferase</fullName>
        <ecNumber evidence="2 11">2.7.1.180</ecNumber>
    </recommendedName>
    <alternativeName>
        <fullName evidence="9 11">Flavin transferase</fullName>
    </alternativeName>
</protein>
<dbReference type="AlphaFoldDB" id="A0A1G8TJS1"/>
<sequence>MYSPIDRLAQLFIFAHLLLAPFIWANVPDAAPGNGFCQQHGLIQSEPSRSVLYTLDYFGTSISVEVLDDGGEDAETALCESLKLIEHYHQLASDYDTYPGLVNVKSINLAPTASHSIDPELFELIQTGVEWHRLSEGYFNIAIGPVVQLWRQHRFRCTKGASNERECSLPTDAELHAAAEHTRINNIQLDATNHSITMAEGMSLDLGGIAKGWMVEKVLDHLKASGMRSVVINAGGNIRHYGRHPEGRPFATAIEDPVCRKHDFQLPGCDQIDRRYTEVVRGENLTVVTSGNYLKYFEVGGKEYHHIIDPTTLYPKQGGVATSVVLSNNHIYADVLSTTLFLMPLDRAKALAEKLSYLEGVWVLDEDGSRVYSSGFEHFSGQ</sequence>
<feature type="binding site" evidence="12">
    <location>
        <position position="338"/>
    </location>
    <ligand>
        <name>Mg(2+)</name>
        <dbReference type="ChEBI" id="CHEBI:18420"/>
    </ligand>
</feature>
<dbReference type="RefSeq" id="WP_090365252.1">
    <property type="nucleotide sequence ID" value="NZ_FNEM01000008.1"/>
</dbReference>
<dbReference type="OrthoDB" id="9778595at2"/>
<evidence type="ECO:0000256" key="1">
    <source>
        <dbReference type="ARBA" id="ARBA00008282"/>
    </source>
</evidence>
<dbReference type="PIRSF" id="PIRSF006268">
    <property type="entry name" value="ApbE"/>
    <property type="match status" value="1"/>
</dbReference>
<dbReference type="PANTHER" id="PTHR30040">
    <property type="entry name" value="THIAMINE BIOSYNTHESIS LIPOPROTEIN APBE"/>
    <property type="match status" value="1"/>
</dbReference>
<dbReference type="GO" id="GO:0046872">
    <property type="term" value="F:metal ion binding"/>
    <property type="evidence" value="ECO:0007669"/>
    <property type="project" value="UniProtKB-UniRule"/>
</dbReference>
<evidence type="ECO:0000313" key="13">
    <source>
        <dbReference type="EMBL" id="SDJ41758.1"/>
    </source>
</evidence>
<comment type="similarity">
    <text evidence="1 11">Belongs to the ApbE family.</text>
</comment>
<keyword evidence="14" id="KW-1185">Reference proteome</keyword>
<accession>A0A1G8TJS1</accession>
<evidence type="ECO:0000313" key="14">
    <source>
        <dbReference type="Proteomes" id="UP000199527"/>
    </source>
</evidence>
<keyword evidence="6 11" id="KW-0479">Metal-binding</keyword>
<dbReference type="Proteomes" id="UP000199527">
    <property type="component" value="Unassembled WGS sequence"/>
</dbReference>
<dbReference type="Gene3D" id="3.10.520.10">
    <property type="entry name" value="ApbE-like domains"/>
    <property type="match status" value="1"/>
</dbReference>
<evidence type="ECO:0000256" key="4">
    <source>
        <dbReference type="ARBA" id="ARBA00022630"/>
    </source>
</evidence>
<organism evidence="13 14">
    <name type="scientific">Ferrimonas sediminum</name>
    <dbReference type="NCBI Taxonomy" id="718193"/>
    <lineage>
        <taxon>Bacteria</taxon>
        <taxon>Pseudomonadati</taxon>
        <taxon>Pseudomonadota</taxon>
        <taxon>Gammaproteobacteria</taxon>
        <taxon>Alteromonadales</taxon>
        <taxon>Ferrimonadaceae</taxon>
        <taxon>Ferrimonas</taxon>
    </lineage>
</organism>
<evidence type="ECO:0000256" key="9">
    <source>
        <dbReference type="ARBA" id="ARBA00031306"/>
    </source>
</evidence>
<comment type="cofactor">
    <cofactor evidence="12">
        <name>Mg(2+)</name>
        <dbReference type="ChEBI" id="CHEBI:18420"/>
    </cofactor>
    <cofactor evidence="12">
        <name>Mn(2+)</name>
        <dbReference type="ChEBI" id="CHEBI:29035"/>
    </cofactor>
    <text evidence="12">Magnesium. Can also use manganese.</text>
</comment>
<evidence type="ECO:0000256" key="10">
    <source>
        <dbReference type="ARBA" id="ARBA00048540"/>
    </source>
</evidence>
<feature type="binding site" evidence="12">
    <location>
        <position position="334"/>
    </location>
    <ligand>
        <name>Mg(2+)</name>
        <dbReference type="ChEBI" id="CHEBI:18420"/>
    </ligand>
</feature>
<dbReference type="GO" id="GO:0016740">
    <property type="term" value="F:transferase activity"/>
    <property type="evidence" value="ECO:0007669"/>
    <property type="project" value="UniProtKB-UniRule"/>
</dbReference>
<name>A0A1G8TJS1_9GAMM</name>
<dbReference type="EC" id="2.7.1.180" evidence="2 11"/>
<dbReference type="SUPFAM" id="SSF143631">
    <property type="entry name" value="ApbE-like"/>
    <property type="match status" value="1"/>
</dbReference>
<proteinExistence type="inferred from homology"/>
<evidence type="ECO:0000256" key="6">
    <source>
        <dbReference type="ARBA" id="ARBA00022723"/>
    </source>
</evidence>
<reference evidence="14" key="1">
    <citation type="submission" date="2016-10" db="EMBL/GenBank/DDBJ databases">
        <authorList>
            <person name="Varghese N."/>
            <person name="Submissions S."/>
        </authorList>
    </citation>
    <scope>NUCLEOTIDE SEQUENCE [LARGE SCALE GENOMIC DNA]</scope>
    <source>
        <strain evidence="14">DSM 23317</strain>
    </source>
</reference>
<comment type="catalytic activity">
    <reaction evidence="10 11">
        <text>L-threonyl-[protein] + FAD = FMN-L-threonyl-[protein] + AMP + H(+)</text>
        <dbReference type="Rhea" id="RHEA:36847"/>
        <dbReference type="Rhea" id="RHEA-COMP:11060"/>
        <dbReference type="Rhea" id="RHEA-COMP:11061"/>
        <dbReference type="ChEBI" id="CHEBI:15378"/>
        <dbReference type="ChEBI" id="CHEBI:30013"/>
        <dbReference type="ChEBI" id="CHEBI:57692"/>
        <dbReference type="ChEBI" id="CHEBI:74257"/>
        <dbReference type="ChEBI" id="CHEBI:456215"/>
        <dbReference type="EC" id="2.7.1.180"/>
    </reaction>
</comment>